<name>A0ABV5AK96_9BACL</name>
<dbReference type="RefSeq" id="WP_368780934.1">
    <property type="nucleotide sequence ID" value="NZ_CP162940.1"/>
</dbReference>
<reference evidence="8 9" key="1">
    <citation type="journal article" date="2024" name="Int. J. Mol. Sci.">
        <title>Exploration of Alicyclobacillus spp. Genome in Search of Antibiotic Resistance.</title>
        <authorList>
            <person name="Bucka-Kolendo J."/>
            <person name="Kiousi D.E."/>
            <person name="Dekowska A."/>
            <person name="Mikolajczuk-Szczyrba A."/>
            <person name="Karadedos D.M."/>
            <person name="Michael P."/>
            <person name="Galanis A."/>
            <person name="Sokolowska B."/>
        </authorList>
    </citation>
    <scope>NUCLEOTIDE SEQUENCE [LARGE SCALE GENOMIC DNA]</scope>
    <source>
        <strain evidence="8 9">KKP 3000</strain>
    </source>
</reference>
<dbReference type="EC" id="3.4.-.-" evidence="8"/>
<dbReference type="InterPro" id="IPR011976">
    <property type="entry name" value="Pept_M3B_oligopep-rel"/>
</dbReference>
<dbReference type="SUPFAM" id="SSF55486">
    <property type="entry name" value="Metalloproteases ('zincins'), catalytic domain"/>
    <property type="match status" value="1"/>
</dbReference>
<organism evidence="8 9">
    <name type="scientific">Alicyclobacillus fastidiosus</name>
    <dbReference type="NCBI Taxonomy" id="392011"/>
    <lineage>
        <taxon>Bacteria</taxon>
        <taxon>Bacillati</taxon>
        <taxon>Bacillota</taxon>
        <taxon>Bacilli</taxon>
        <taxon>Bacillales</taxon>
        <taxon>Alicyclobacillaceae</taxon>
        <taxon>Alicyclobacillus</taxon>
    </lineage>
</organism>
<feature type="domain" description="Peptidase M3A/M3B catalytic" evidence="7">
    <location>
        <begin position="311"/>
        <end position="541"/>
    </location>
</feature>
<evidence type="ECO:0000256" key="2">
    <source>
        <dbReference type="ARBA" id="ARBA00022723"/>
    </source>
</evidence>
<evidence type="ECO:0000259" key="7">
    <source>
        <dbReference type="Pfam" id="PF01432"/>
    </source>
</evidence>
<protein>
    <submittedName>
        <fullName evidence="8">M3 family oligoendopeptidase</fullName>
        <ecNumber evidence="8">3.4.-.-</ecNumber>
    </submittedName>
</protein>
<accession>A0ABV5AK96</accession>
<keyword evidence="9" id="KW-1185">Reference proteome</keyword>
<evidence type="ECO:0000313" key="8">
    <source>
        <dbReference type="EMBL" id="MFB5192107.1"/>
    </source>
</evidence>
<keyword evidence="4 6" id="KW-0862">Zinc</keyword>
<dbReference type="EMBL" id="JBDXSU010000017">
    <property type="protein sequence ID" value="MFB5192107.1"/>
    <property type="molecule type" value="Genomic_DNA"/>
</dbReference>
<proteinExistence type="inferred from homology"/>
<sequence length="564" mass="65867">MKLADMAYERPDFDAARKMLADLVQVFRTSPSLADQKEIMFEIDSIRSRIATMSTLCNIRHSVDTYNEFYKEEKRVFDHHLPILETVVADYYRALVESPFRGELEQYFGQHIFRLAELSIQTFKPEMIEDMQRDNELSTQYNALVASASLAFDGRELNLSQLGKYLNSPDRDVRKAANEVKYRFFASHEEQFDAIYDRLVRCRTNMAQKIGYETFTKLGYARLHRTDYNAQTVEQFRAEVLTHIVPLAEKLKERQRNRIGVEQLRYYDEGFHFTTRNPAPKGDPEWILAQGKKMYSELSPETDEFFRFMTDNELMDLLSKRGKRVGGYCTVIPDAKAPFIFANFNGTAHDVSVLTHEAGHAFMAYVGRDVPLQEYRFPTLEAAEIHSISMEFFTWDWMNLFFREDAGKFQFYHLSSAVTTIPYLVTVDEFQHFVYEHPNASPAERKAAWRDIERRYIPHRNYEGNDYLERGGYWQQQLHIFGRPFYYIDYALAQICALQFWARMQHDKTSAWSDYLRLCTLAGSQSFVDLVEAANLTSPFQPGCVEAVVREVECWLDAVDDASL</sequence>
<evidence type="ECO:0000256" key="5">
    <source>
        <dbReference type="ARBA" id="ARBA00023049"/>
    </source>
</evidence>
<dbReference type="Gene3D" id="1.10.1370.30">
    <property type="match status" value="1"/>
</dbReference>
<dbReference type="Proteomes" id="UP001579974">
    <property type="component" value="Unassembled WGS sequence"/>
</dbReference>
<comment type="similarity">
    <text evidence="6">Belongs to the peptidase M3 family.</text>
</comment>
<evidence type="ECO:0000313" key="9">
    <source>
        <dbReference type="Proteomes" id="UP001579974"/>
    </source>
</evidence>
<dbReference type="InterPro" id="IPR001567">
    <property type="entry name" value="Pept_M3A_M3B_dom"/>
</dbReference>
<dbReference type="Pfam" id="PF01432">
    <property type="entry name" value="Peptidase_M3"/>
    <property type="match status" value="1"/>
</dbReference>
<evidence type="ECO:0000256" key="4">
    <source>
        <dbReference type="ARBA" id="ARBA00022833"/>
    </source>
</evidence>
<keyword evidence="2 6" id="KW-0479">Metal-binding</keyword>
<dbReference type="GO" id="GO:0016787">
    <property type="term" value="F:hydrolase activity"/>
    <property type="evidence" value="ECO:0007669"/>
    <property type="project" value="UniProtKB-KW"/>
</dbReference>
<evidence type="ECO:0000256" key="6">
    <source>
        <dbReference type="RuleBase" id="RU003435"/>
    </source>
</evidence>
<comment type="cofactor">
    <cofactor evidence="6">
        <name>Zn(2+)</name>
        <dbReference type="ChEBI" id="CHEBI:29105"/>
    </cofactor>
    <text evidence="6">Binds 1 zinc ion.</text>
</comment>
<dbReference type="CDD" id="cd09606">
    <property type="entry name" value="M3B_PepF"/>
    <property type="match status" value="1"/>
</dbReference>
<evidence type="ECO:0000256" key="1">
    <source>
        <dbReference type="ARBA" id="ARBA00022670"/>
    </source>
</evidence>
<comment type="caution">
    <text evidence="8">The sequence shown here is derived from an EMBL/GenBank/DDBJ whole genome shotgun (WGS) entry which is preliminary data.</text>
</comment>
<gene>
    <name evidence="8" type="ORF">KKP3000_000901</name>
</gene>
<dbReference type="NCBIfam" id="TIGR02289">
    <property type="entry name" value="M3_not_pepF"/>
    <property type="match status" value="1"/>
</dbReference>
<keyword evidence="5 6" id="KW-0482">Metalloprotease</keyword>
<evidence type="ECO:0000256" key="3">
    <source>
        <dbReference type="ARBA" id="ARBA00022801"/>
    </source>
</evidence>
<keyword evidence="1 6" id="KW-0645">Protease</keyword>
<keyword evidence="3 6" id="KW-0378">Hydrolase</keyword>